<dbReference type="PROSITE" id="PS50011">
    <property type="entry name" value="PROTEIN_KINASE_DOM"/>
    <property type="match status" value="1"/>
</dbReference>
<evidence type="ECO:0000256" key="4">
    <source>
        <dbReference type="ARBA" id="ARBA00022527"/>
    </source>
</evidence>
<dbReference type="Gene3D" id="1.25.10.10">
    <property type="entry name" value="Leucine-rich Repeat Variant"/>
    <property type="match status" value="1"/>
</dbReference>
<dbReference type="InterPro" id="IPR017441">
    <property type="entry name" value="Protein_kinase_ATP_BS"/>
</dbReference>
<dbReference type="GO" id="GO:0004674">
    <property type="term" value="F:protein serine/threonine kinase activity"/>
    <property type="evidence" value="ECO:0007669"/>
    <property type="project" value="UniProtKB-KW"/>
</dbReference>
<keyword evidence="4" id="KW-0723">Serine/threonine-protein kinase</keyword>
<dbReference type="InterPro" id="IPR000225">
    <property type="entry name" value="Armadillo"/>
</dbReference>
<comment type="catalytic activity">
    <reaction evidence="11">
        <text>L-threonyl-[protein] + ATP = O-phospho-L-threonyl-[protein] + ADP + H(+)</text>
        <dbReference type="Rhea" id="RHEA:46608"/>
        <dbReference type="Rhea" id="RHEA-COMP:11060"/>
        <dbReference type="Rhea" id="RHEA-COMP:11605"/>
        <dbReference type="ChEBI" id="CHEBI:15378"/>
        <dbReference type="ChEBI" id="CHEBI:30013"/>
        <dbReference type="ChEBI" id="CHEBI:30616"/>
        <dbReference type="ChEBI" id="CHEBI:61977"/>
        <dbReference type="ChEBI" id="CHEBI:456216"/>
        <dbReference type="EC" id="2.7.11.1"/>
    </reaction>
</comment>
<keyword evidence="3" id="KW-0963">Cytoplasm</keyword>
<dbReference type="SMART" id="SM00185">
    <property type="entry name" value="ARM"/>
    <property type="match status" value="3"/>
</dbReference>
<keyword evidence="18" id="KW-1185">Reference proteome</keyword>
<evidence type="ECO:0000313" key="17">
    <source>
        <dbReference type="EMBL" id="CAI0440595.1"/>
    </source>
</evidence>
<dbReference type="SUPFAM" id="SSF48371">
    <property type="entry name" value="ARM repeat"/>
    <property type="match status" value="1"/>
</dbReference>
<dbReference type="PANTHER" id="PTHR22983">
    <property type="entry name" value="PROTEIN KINASE RELATED"/>
    <property type="match status" value="1"/>
</dbReference>
<keyword evidence="7 15" id="KW-0547">Nucleotide-binding</keyword>
<feature type="repeat" description="ARM" evidence="14">
    <location>
        <begin position="1118"/>
        <end position="1151"/>
    </location>
</feature>
<proteinExistence type="predicted"/>
<feature type="binding site" evidence="15">
    <location>
        <position position="39"/>
    </location>
    <ligand>
        <name>ATP</name>
        <dbReference type="ChEBI" id="CHEBI:30616"/>
    </ligand>
</feature>
<evidence type="ECO:0000256" key="9">
    <source>
        <dbReference type="ARBA" id="ARBA00022840"/>
    </source>
</evidence>
<evidence type="ECO:0000256" key="10">
    <source>
        <dbReference type="ARBA" id="ARBA00023212"/>
    </source>
</evidence>
<evidence type="ECO:0000256" key="6">
    <source>
        <dbReference type="ARBA" id="ARBA00022737"/>
    </source>
</evidence>
<reference evidence="17" key="1">
    <citation type="submission" date="2022-08" db="EMBL/GenBank/DDBJ databases">
        <authorList>
            <person name="Gutierrez-Valencia J."/>
        </authorList>
    </citation>
    <scope>NUCLEOTIDE SEQUENCE</scope>
</reference>
<evidence type="ECO:0000256" key="1">
    <source>
        <dbReference type="ARBA" id="ARBA00004245"/>
    </source>
</evidence>
<sequence>MGLGDYHVIELVGEGSFGKVYKGRRKCTGQTVAMKFIMKQGKTEKDVHNLRQEIEILRKLKHENVIEMLDSFESPQEFCVVTEFAQGELFEILEDDKCLPEDQVQAIAKQLVRALHYLHSNRIIHRDMKPQNILICSGSIVKLCDFGFARAMSQNTVVLRSIKGTPLYMAPELVREQPYNHTADLWSLGVILYELFVGQPPFYTSSVYALIRHIVKEVPFAVVAACESDAAFDIGRKNSQRSADPAGSSPEVAGNTSLVPPEDFPGFASHNDVKYSGNHTLDRLENNSRTVKGAQVIGKDNEALTQVLLPLRRWTKDSQHSCRDQEIICANQSMRILSNLAAAGAFQSSGLLDEILSELFEFTCSIMSLNSSGLNELLSKVLSVIKHLLDCSVTCTASSHFTKHWVAMTEIFSQILSSSEDSSGRVVYEASTCITSVLSKVANALKTPDSDTVNTPLMIETSKQILDRAKTCGLMEQLCICLATAGSGLISGSSTMLRTACEACKAIWSLIDGVEALFMKSNPPLFPVTAFRSCSMRRLQIQDRERVSLVGTDSTRMIDAFIRAFLRSKAVQVAVSYCLRQRMETSLQATIQILSRCCLQSAIIPGVLCGLPTSLPSTTVVSGGGDGSIVSEIFSVLSLCASLLSKDPQAGETAKTKFANPSLLAMHSCLLLAIIAQCFKSSGRNSALFVLTTSMKKQQARLSVLAHHFSPDDGKASLHPHSASAMLALSCILSLECGTAVESSISEVAVPLIPRTATLCEQLKVLDGNGTTKPHNSSGALSCWHGLRDGCVGLLESRLKWGGPLAVQQLCASGIPLLLIELLNHNHQIASAQETASSEYQVGLSPAGVVWTVSSIGHCLSGGALVYRQILLRLEHIKLVSDLISEVHLKLVKAWGGPGGGKDGVRDLINSAIDLLAFPFVAIQNAPGLPASNASINSGFLLNTGSPGGKICIEDRAIVKAIEEDLGKFAKILLEVGVPSIILQCLEHVETKDLGRPVAFLAKMAGHKPLAIHLVGKGLLDPSRVRRLLDSSSPREVTLDILMIISDLARMDKGFYEHINRASVLEILKDFLIHEDPNIRAKTCSALGNMCRHSAYFYTLLIGNAAYYNEMLYDELRRSIPQLANLLLSSEEDKTKANAAGALSNLVRNSSKLCDEIVSNGAMQALLKLVADCSTIALNPSRKDGLNESPLKIALFSLAKMCAHTRCREFLRSSELFPVIGQLRQSPESTIANYATLIISKVGGT</sequence>
<dbReference type="AlphaFoldDB" id="A0AAV0M458"/>
<evidence type="ECO:0000256" key="3">
    <source>
        <dbReference type="ARBA" id="ARBA00022490"/>
    </source>
</evidence>
<dbReference type="EC" id="2.7.11.1" evidence="2"/>
<evidence type="ECO:0000256" key="5">
    <source>
        <dbReference type="ARBA" id="ARBA00022679"/>
    </source>
</evidence>
<keyword evidence="6" id="KW-0677">Repeat</keyword>
<dbReference type="InterPro" id="IPR008271">
    <property type="entry name" value="Ser/Thr_kinase_AS"/>
</dbReference>
<evidence type="ECO:0000259" key="16">
    <source>
        <dbReference type="PROSITE" id="PS50011"/>
    </source>
</evidence>
<gene>
    <name evidence="17" type="ORF">LITE_LOCUS26566</name>
</gene>
<dbReference type="SUPFAM" id="SSF56112">
    <property type="entry name" value="Protein kinase-like (PK-like)"/>
    <property type="match status" value="1"/>
</dbReference>
<keyword evidence="10" id="KW-0206">Cytoskeleton</keyword>
<dbReference type="PROSITE" id="PS50176">
    <property type="entry name" value="ARM_REPEAT"/>
    <property type="match status" value="1"/>
</dbReference>
<evidence type="ECO:0000256" key="14">
    <source>
        <dbReference type="PROSITE-ProRule" id="PRU00259"/>
    </source>
</evidence>
<dbReference type="Gene3D" id="1.10.510.10">
    <property type="entry name" value="Transferase(Phosphotransferase) domain 1"/>
    <property type="match status" value="1"/>
</dbReference>
<dbReference type="Pfam" id="PF00069">
    <property type="entry name" value="Pkinase"/>
    <property type="match status" value="1"/>
</dbReference>
<dbReference type="GO" id="GO:0005856">
    <property type="term" value="C:cytoskeleton"/>
    <property type="evidence" value="ECO:0007669"/>
    <property type="project" value="UniProtKB-SubCell"/>
</dbReference>
<evidence type="ECO:0000256" key="8">
    <source>
        <dbReference type="ARBA" id="ARBA00022777"/>
    </source>
</evidence>
<evidence type="ECO:0000256" key="12">
    <source>
        <dbReference type="ARBA" id="ARBA00048679"/>
    </source>
</evidence>
<dbReference type="FunFam" id="3.30.200.20:FF:000042">
    <property type="entry name" value="Aurora kinase A"/>
    <property type="match status" value="1"/>
</dbReference>
<evidence type="ECO:0000256" key="7">
    <source>
        <dbReference type="ARBA" id="ARBA00022741"/>
    </source>
</evidence>
<dbReference type="SMART" id="SM00220">
    <property type="entry name" value="S_TKc"/>
    <property type="match status" value="1"/>
</dbReference>
<name>A0AAV0M458_9ROSI</name>
<comment type="subcellular location">
    <subcellularLocation>
        <location evidence="1">Cytoplasm</location>
        <location evidence="1">Cytoskeleton</location>
    </subcellularLocation>
</comment>
<dbReference type="Pfam" id="PF00514">
    <property type="entry name" value="Arm"/>
    <property type="match status" value="1"/>
</dbReference>
<dbReference type="InterPro" id="IPR011009">
    <property type="entry name" value="Kinase-like_dom_sf"/>
</dbReference>
<evidence type="ECO:0000256" key="11">
    <source>
        <dbReference type="ARBA" id="ARBA00047899"/>
    </source>
</evidence>
<dbReference type="InterPro" id="IPR011989">
    <property type="entry name" value="ARM-like"/>
</dbReference>
<dbReference type="EMBL" id="CAMGYJ010000007">
    <property type="protein sequence ID" value="CAI0440595.1"/>
    <property type="molecule type" value="Genomic_DNA"/>
</dbReference>
<dbReference type="Proteomes" id="UP001154282">
    <property type="component" value="Unassembled WGS sequence"/>
</dbReference>
<evidence type="ECO:0000256" key="15">
    <source>
        <dbReference type="PROSITE-ProRule" id="PRU10141"/>
    </source>
</evidence>
<dbReference type="PROSITE" id="PS00107">
    <property type="entry name" value="PROTEIN_KINASE_ATP"/>
    <property type="match status" value="1"/>
</dbReference>
<organism evidence="17 18">
    <name type="scientific">Linum tenue</name>
    <dbReference type="NCBI Taxonomy" id="586396"/>
    <lineage>
        <taxon>Eukaryota</taxon>
        <taxon>Viridiplantae</taxon>
        <taxon>Streptophyta</taxon>
        <taxon>Embryophyta</taxon>
        <taxon>Tracheophyta</taxon>
        <taxon>Spermatophyta</taxon>
        <taxon>Magnoliopsida</taxon>
        <taxon>eudicotyledons</taxon>
        <taxon>Gunneridae</taxon>
        <taxon>Pentapetalae</taxon>
        <taxon>rosids</taxon>
        <taxon>fabids</taxon>
        <taxon>Malpighiales</taxon>
        <taxon>Linaceae</taxon>
        <taxon>Linum</taxon>
    </lineage>
</organism>
<accession>A0AAV0M458</accession>
<dbReference type="GO" id="GO:0005737">
    <property type="term" value="C:cytoplasm"/>
    <property type="evidence" value="ECO:0007669"/>
    <property type="project" value="UniProtKB-ARBA"/>
</dbReference>
<dbReference type="InterPro" id="IPR000719">
    <property type="entry name" value="Prot_kinase_dom"/>
</dbReference>
<comment type="catalytic activity">
    <reaction evidence="12">
        <text>L-seryl-[protein] + ATP = O-phospho-L-seryl-[protein] + ADP + H(+)</text>
        <dbReference type="Rhea" id="RHEA:17989"/>
        <dbReference type="Rhea" id="RHEA-COMP:9863"/>
        <dbReference type="Rhea" id="RHEA-COMP:11604"/>
        <dbReference type="ChEBI" id="CHEBI:15378"/>
        <dbReference type="ChEBI" id="CHEBI:29999"/>
        <dbReference type="ChEBI" id="CHEBI:30616"/>
        <dbReference type="ChEBI" id="CHEBI:83421"/>
        <dbReference type="ChEBI" id="CHEBI:456216"/>
        <dbReference type="EC" id="2.7.11.1"/>
    </reaction>
</comment>
<dbReference type="PROSITE" id="PS00108">
    <property type="entry name" value="PROTEIN_KINASE_ST"/>
    <property type="match status" value="1"/>
</dbReference>
<evidence type="ECO:0000256" key="2">
    <source>
        <dbReference type="ARBA" id="ARBA00012513"/>
    </source>
</evidence>
<dbReference type="PANTHER" id="PTHR22983:SF6">
    <property type="entry name" value="SERINE_THREONINE-PROTEIN KINASE 36"/>
    <property type="match status" value="1"/>
</dbReference>
<dbReference type="InterPro" id="IPR016024">
    <property type="entry name" value="ARM-type_fold"/>
</dbReference>
<evidence type="ECO:0000256" key="13">
    <source>
        <dbReference type="ARBA" id="ARBA00075375"/>
    </source>
</evidence>
<feature type="domain" description="Protein kinase" evidence="16">
    <location>
        <begin position="6"/>
        <end position="258"/>
    </location>
</feature>
<comment type="caution">
    <text evidence="17">The sequence shown here is derived from an EMBL/GenBank/DDBJ whole genome shotgun (WGS) entry which is preliminary data.</text>
</comment>
<evidence type="ECO:0000313" key="18">
    <source>
        <dbReference type="Proteomes" id="UP001154282"/>
    </source>
</evidence>
<protein>
    <recommendedName>
        <fullName evidence="2">non-specific serine/threonine protein kinase</fullName>
        <ecNumber evidence="2">2.7.11.1</ecNumber>
    </recommendedName>
    <alternativeName>
        <fullName evidence="13">Fused homolog</fullName>
    </alternativeName>
</protein>
<dbReference type="CDD" id="cd14002">
    <property type="entry name" value="STKc_STK36"/>
    <property type="match status" value="1"/>
</dbReference>
<keyword evidence="8" id="KW-0418">Kinase</keyword>
<dbReference type="FunFam" id="1.10.510.10:FF:000292">
    <property type="entry name" value="Serine/threonine-protein kinase 36"/>
    <property type="match status" value="1"/>
</dbReference>
<dbReference type="GO" id="GO:0005524">
    <property type="term" value="F:ATP binding"/>
    <property type="evidence" value="ECO:0007669"/>
    <property type="project" value="UniProtKB-UniRule"/>
</dbReference>
<keyword evidence="9 15" id="KW-0067">ATP-binding</keyword>
<keyword evidence="5" id="KW-0808">Transferase</keyword>